<dbReference type="PANTHER" id="PTHR31728">
    <property type="entry name" value="ABRAXAS FAMILY MEMBER"/>
    <property type="match status" value="1"/>
</dbReference>
<dbReference type="PRINTS" id="PR02051">
    <property type="entry name" value="PROTEINF175"/>
</dbReference>
<dbReference type="AlphaFoldDB" id="A0A8H4BLY1"/>
<proteinExistence type="predicted"/>
<name>A0A8H4BLY1_MUCCL</name>
<dbReference type="Proteomes" id="UP000469890">
    <property type="component" value="Unassembled WGS sequence"/>
</dbReference>
<dbReference type="PANTHER" id="PTHR31728:SF5">
    <property type="entry name" value="OS07G0540200 PROTEIN"/>
    <property type="match status" value="1"/>
</dbReference>
<evidence type="ECO:0000313" key="3">
    <source>
        <dbReference type="Proteomes" id="UP000469890"/>
    </source>
</evidence>
<dbReference type="InterPro" id="IPR023238">
    <property type="entry name" value="FAM175"/>
</dbReference>
<dbReference type="Pfam" id="PF21125">
    <property type="entry name" value="MPN_2A_DUB_like"/>
    <property type="match status" value="1"/>
</dbReference>
<organism evidence="2 3">
    <name type="scientific">Mucor circinelloides f. lusitanicus</name>
    <name type="common">Mucor racemosus var. lusitanicus</name>
    <dbReference type="NCBI Taxonomy" id="29924"/>
    <lineage>
        <taxon>Eukaryota</taxon>
        <taxon>Fungi</taxon>
        <taxon>Fungi incertae sedis</taxon>
        <taxon>Mucoromycota</taxon>
        <taxon>Mucoromycotina</taxon>
        <taxon>Mucoromycetes</taxon>
        <taxon>Mucorales</taxon>
        <taxon>Mucorineae</taxon>
        <taxon>Mucoraceae</taxon>
        <taxon>Mucor</taxon>
    </lineage>
</organism>
<dbReference type="EMBL" id="JAAECE010000002">
    <property type="protein sequence ID" value="KAF1804777.1"/>
    <property type="molecule type" value="Genomic_DNA"/>
</dbReference>
<dbReference type="GO" id="GO:0031593">
    <property type="term" value="F:polyubiquitin modification-dependent protein binding"/>
    <property type="evidence" value="ECO:0007669"/>
    <property type="project" value="TreeGrafter"/>
</dbReference>
<keyword evidence="1" id="KW-0175">Coiled coil</keyword>
<protein>
    <submittedName>
        <fullName evidence="2">Uncharacterized protein</fullName>
    </submittedName>
</protein>
<accession>A0A8H4BLY1</accession>
<comment type="caution">
    <text evidence="2">The sequence shown here is derived from an EMBL/GenBank/DDBJ whole genome shotgun (WGS) entry which is preliminary data.</text>
</comment>
<evidence type="ECO:0000256" key="1">
    <source>
        <dbReference type="SAM" id="Coils"/>
    </source>
</evidence>
<evidence type="ECO:0000313" key="2">
    <source>
        <dbReference type="EMBL" id="KAF1804777.1"/>
    </source>
</evidence>
<dbReference type="GO" id="GO:0005634">
    <property type="term" value="C:nucleus"/>
    <property type="evidence" value="ECO:0007669"/>
    <property type="project" value="TreeGrafter"/>
</dbReference>
<sequence length="248" mass="28211">MAYSVRLSGTVLSSLLYECANSKTDIEGFLLGVLSYKTTLTNDDSSEQAYERREDFIIVHGYQILKEKPYDDQGNINKALVQAQQKDLSSIVGYFKFRRQTDVALSARDKLWMQSYSQNIPHGCIAIISSTLNNALADKSTHSYEFAFWDMKSSITKLPINITNMTESTLGYKNFMSNTPYKLTEGSSNQMLAQTSPTSLIIKQYDTMYQQSIRALRTATHRVAEKEAELERLKQEVESLQRADNKSF</sequence>
<reference evidence="2 3" key="1">
    <citation type="submission" date="2019-09" db="EMBL/GenBank/DDBJ databases">
        <authorList>
            <consortium name="DOE Joint Genome Institute"/>
            <person name="Mondo S.J."/>
            <person name="Navarro-Mendoza M.I."/>
            <person name="Perez-Arques C."/>
            <person name="Panchal S."/>
            <person name="Nicolas F.E."/>
            <person name="Ganguly P."/>
            <person name="Pangilinan J."/>
            <person name="Grigoriev I."/>
            <person name="Heitman J."/>
            <person name="Sanya K."/>
            <person name="Garre V."/>
        </authorList>
    </citation>
    <scope>NUCLEOTIDE SEQUENCE [LARGE SCALE GENOMIC DNA]</scope>
    <source>
        <strain evidence="2 3">MU402</strain>
    </source>
</reference>
<gene>
    <name evidence="2" type="ORF">FB192DRAFT_1359479</name>
</gene>
<feature type="coiled-coil region" evidence="1">
    <location>
        <begin position="216"/>
        <end position="246"/>
    </location>
</feature>